<dbReference type="PRINTS" id="PR00834">
    <property type="entry name" value="PROTEASES2C"/>
</dbReference>
<sequence length="451" mass="48162">MQIIPSLLASLLLWAAPSLGWVQLPPFQHTTSSAVSSFHTRLDAAARIAVPASELDADLTSDERTVVSVVRSCGPSVAFVTSVLPLESTSNSGRRRRRWTGTPKPNNRTETKTLPRGQSLGSGSAFVVDETGYLVTNYHVIESAYRMIAASKAVDAMVDGLVANATNCTGFSYDFWNSTVQSLLQPSSLPLPQIYVRLNSETRYQACRVVGVKPDLDVAVLQVLTEDTDTNNNNTAVVVAPAVHSVTTGVVSAVDRELNTVGGRSRTRITPIQGCIQTDAAINPGNSGGPLLSLKGQVVGVNTAIVSTSGSNAGIGFAVPSDQIQPVVEKIILNDKASSSSKKGRGWLGVSMVDRRTLDNSNNTLGEKNWVARVEPHSPAEKAGIRAIQILDNGSVRYGDAIVAIAGKTVETFVELQTELKKCVVGENLTVTLEDEQGERRVVYIDLEARP</sequence>
<dbReference type="InterPro" id="IPR001478">
    <property type="entry name" value="PDZ"/>
</dbReference>
<feature type="region of interest" description="Disordered" evidence="5">
    <location>
        <begin position="89"/>
        <end position="116"/>
    </location>
</feature>
<keyword evidence="2" id="KW-0645">Protease</keyword>
<organism evidence="8 9">
    <name type="scientific">Seminavis robusta</name>
    <dbReference type="NCBI Taxonomy" id="568900"/>
    <lineage>
        <taxon>Eukaryota</taxon>
        <taxon>Sar</taxon>
        <taxon>Stramenopiles</taxon>
        <taxon>Ochrophyta</taxon>
        <taxon>Bacillariophyta</taxon>
        <taxon>Bacillariophyceae</taxon>
        <taxon>Bacillariophycidae</taxon>
        <taxon>Naviculales</taxon>
        <taxon>Naviculaceae</taxon>
        <taxon>Seminavis</taxon>
    </lineage>
</organism>
<dbReference type="EMBL" id="CAICTM010000555">
    <property type="protein sequence ID" value="CAB9512826.1"/>
    <property type="molecule type" value="Genomic_DNA"/>
</dbReference>
<evidence type="ECO:0000256" key="1">
    <source>
        <dbReference type="ARBA" id="ARBA00010541"/>
    </source>
</evidence>
<dbReference type="PROSITE" id="PS50106">
    <property type="entry name" value="PDZ"/>
    <property type="match status" value="1"/>
</dbReference>
<proteinExistence type="inferred from homology"/>
<protein>
    <submittedName>
        <fullName evidence="8">Probable periplasmic serine endoprotease DegP-like</fullName>
    </submittedName>
</protein>
<dbReference type="Gene3D" id="2.40.10.10">
    <property type="entry name" value="Trypsin-like serine proteases"/>
    <property type="match status" value="2"/>
</dbReference>
<keyword evidence="4" id="KW-0843">Virulence</keyword>
<dbReference type="InterPro" id="IPR043504">
    <property type="entry name" value="Peptidase_S1_PA_chymotrypsin"/>
</dbReference>
<dbReference type="Gene3D" id="2.30.42.10">
    <property type="match status" value="1"/>
</dbReference>
<dbReference type="InterPro" id="IPR036034">
    <property type="entry name" value="PDZ_sf"/>
</dbReference>
<reference evidence="8" key="1">
    <citation type="submission" date="2020-06" db="EMBL/GenBank/DDBJ databases">
        <authorList>
            <consortium name="Plant Systems Biology data submission"/>
        </authorList>
    </citation>
    <scope>NUCLEOTIDE SEQUENCE</scope>
    <source>
        <strain evidence="8">D6</strain>
    </source>
</reference>
<dbReference type="GO" id="GO:0006508">
    <property type="term" value="P:proteolysis"/>
    <property type="evidence" value="ECO:0007669"/>
    <property type="project" value="UniProtKB-KW"/>
</dbReference>
<evidence type="ECO:0000256" key="5">
    <source>
        <dbReference type="SAM" id="MobiDB-lite"/>
    </source>
</evidence>
<dbReference type="OrthoDB" id="4217619at2759"/>
<accession>A0A9N8E1H8</accession>
<dbReference type="Pfam" id="PF13180">
    <property type="entry name" value="PDZ_2"/>
    <property type="match status" value="1"/>
</dbReference>
<dbReference type="SUPFAM" id="SSF50494">
    <property type="entry name" value="Trypsin-like serine proteases"/>
    <property type="match status" value="1"/>
</dbReference>
<comment type="similarity">
    <text evidence="1">Belongs to the peptidase S1C family.</text>
</comment>
<name>A0A9N8E1H8_9STRA</name>
<dbReference type="PANTHER" id="PTHR43343:SF3">
    <property type="entry name" value="PROTEASE DO-LIKE 8, CHLOROPLASTIC"/>
    <property type="match status" value="1"/>
</dbReference>
<feature type="chain" id="PRO_5040244991" evidence="6">
    <location>
        <begin position="21"/>
        <end position="451"/>
    </location>
</feature>
<evidence type="ECO:0000313" key="8">
    <source>
        <dbReference type="EMBL" id="CAB9512826.1"/>
    </source>
</evidence>
<gene>
    <name evidence="8" type="ORF">SEMRO_556_G166020.1</name>
</gene>
<dbReference type="SMART" id="SM00228">
    <property type="entry name" value="PDZ"/>
    <property type="match status" value="1"/>
</dbReference>
<dbReference type="PANTHER" id="PTHR43343">
    <property type="entry name" value="PEPTIDASE S12"/>
    <property type="match status" value="1"/>
</dbReference>
<feature type="domain" description="PDZ" evidence="7">
    <location>
        <begin position="330"/>
        <end position="411"/>
    </location>
</feature>
<dbReference type="AlphaFoldDB" id="A0A9N8E1H8"/>
<keyword evidence="9" id="KW-1185">Reference proteome</keyword>
<evidence type="ECO:0000259" key="7">
    <source>
        <dbReference type="PROSITE" id="PS50106"/>
    </source>
</evidence>
<evidence type="ECO:0000256" key="2">
    <source>
        <dbReference type="ARBA" id="ARBA00022670"/>
    </source>
</evidence>
<dbReference type="SUPFAM" id="SSF50156">
    <property type="entry name" value="PDZ domain-like"/>
    <property type="match status" value="1"/>
</dbReference>
<dbReference type="Proteomes" id="UP001153069">
    <property type="component" value="Unassembled WGS sequence"/>
</dbReference>
<dbReference type="InterPro" id="IPR001940">
    <property type="entry name" value="Peptidase_S1C"/>
</dbReference>
<evidence type="ECO:0000256" key="3">
    <source>
        <dbReference type="ARBA" id="ARBA00022801"/>
    </source>
</evidence>
<keyword evidence="3" id="KW-0378">Hydrolase</keyword>
<feature type="signal peptide" evidence="6">
    <location>
        <begin position="1"/>
        <end position="20"/>
    </location>
</feature>
<evidence type="ECO:0000256" key="6">
    <source>
        <dbReference type="SAM" id="SignalP"/>
    </source>
</evidence>
<dbReference type="InterPro" id="IPR051201">
    <property type="entry name" value="Chloro_Bact_Ser_Proteases"/>
</dbReference>
<dbReference type="InterPro" id="IPR009003">
    <property type="entry name" value="Peptidase_S1_PA"/>
</dbReference>
<evidence type="ECO:0000313" key="9">
    <source>
        <dbReference type="Proteomes" id="UP001153069"/>
    </source>
</evidence>
<dbReference type="Pfam" id="PF13365">
    <property type="entry name" value="Trypsin_2"/>
    <property type="match status" value="1"/>
</dbReference>
<dbReference type="GO" id="GO:0004252">
    <property type="term" value="F:serine-type endopeptidase activity"/>
    <property type="evidence" value="ECO:0007669"/>
    <property type="project" value="InterPro"/>
</dbReference>
<keyword evidence="6" id="KW-0732">Signal</keyword>
<evidence type="ECO:0000256" key="4">
    <source>
        <dbReference type="ARBA" id="ARBA00023026"/>
    </source>
</evidence>
<comment type="caution">
    <text evidence="8">The sequence shown here is derived from an EMBL/GenBank/DDBJ whole genome shotgun (WGS) entry which is preliminary data.</text>
</comment>